<protein>
    <submittedName>
        <fullName evidence="1">Uncharacterized protein</fullName>
    </submittedName>
</protein>
<dbReference type="AlphaFoldDB" id="A0A437A543"/>
<evidence type="ECO:0000313" key="2">
    <source>
        <dbReference type="Proteomes" id="UP000283090"/>
    </source>
</evidence>
<sequence>MSELEGSSAVHSDAAPFDTTRVARLHQEIGNEMEKMSALQSFDKENLNETVKLAVSEAVKEAVDRVIMPAVEKAIESAIEKAFKNFKRETYSRESLATIRLHNLEMDDTDQLWFPPDVDNVVALSTHIPNKAAIPGLSSENCNIVLQALRLSLTGNLNIRKERIRDYLCRT</sequence>
<comment type="caution">
    <text evidence="1">The sequence shown here is derived from an EMBL/GenBank/DDBJ whole genome shotgun (WGS) entry which is preliminary data.</text>
</comment>
<dbReference type="VEuPathDB" id="FungiDB:DFL_004467"/>
<gene>
    <name evidence="1" type="ORF">DFL_004467</name>
</gene>
<dbReference type="Proteomes" id="UP000283090">
    <property type="component" value="Unassembled WGS sequence"/>
</dbReference>
<proteinExistence type="predicted"/>
<reference evidence="1 2" key="1">
    <citation type="submission" date="2019-01" db="EMBL/GenBank/DDBJ databases">
        <title>Intercellular communication is required for trap formation in the nematode-trapping fungus Duddingtonia flagrans.</title>
        <authorList>
            <person name="Youssar L."/>
            <person name="Wernet V."/>
            <person name="Hensel N."/>
            <person name="Hildebrandt H.-G."/>
            <person name="Fischer R."/>
        </authorList>
    </citation>
    <scope>NUCLEOTIDE SEQUENCE [LARGE SCALE GENOMIC DNA]</scope>
    <source>
        <strain evidence="1 2">CBS H-5679</strain>
    </source>
</reference>
<dbReference type="GeneID" id="93586778"/>
<name>A0A437A543_ARTFL</name>
<organism evidence="1 2">
    <name type="scientific">Arthrobotrys flagrans</name>
    <name type="common">Nematode-trapping fungus</name>
    <name type="synonym">Trichothecium flagrans</name>
    <dbReference type="NCBI Taxonomy" id="97331"/>
    <lineage>
        <taxon>Eukaryota</taxon>
        <taxon>Fungi</taxon>
        <taxon>Dikarya</taxon>
        <taxon>Ascomycota</taxon>
        <taxon>Pezizomycotina</taxon>
        <taxon>Orbiliomycetes</taxon>
        <taxon>Orbiliales</taxon>
        <taxon>Orbiliaceae</taxon>
        <taxon>Arthrobotrys</taxon>
    </lineage>
</organism>
<accession>A0A437A543</accession>
<keyword evidence="2" id="KW-1185">Reference proteome</keyword>
<dbReference type="EMBL" id="SAEB01000006">
    <property type="protein sequence ID" value="RVD86177.1"/>
    <property type="molecule type" value="Genomic_DNA"/>
</dbReference>
<dbReference type="RefSeq" id="XP_067491721.1">
    <property type="nucleotide sequence ID" value="XM_067633565.1"/>
</dbReference>
<evidence type="ECO:0000313" key="1">
    <source>
        <dbReference type="EMBL" id="RVD86177.1"/>
    </source>
</evidence>